<feature type="compositionally biased region" description="Basic and acidic residues" evidence="1">
    <location>
        <begin position="201"/>
        <end position="218"/>
    </location>
</feature>
<protein>
    <submittedName>
        <fullName evidence="2">Uncharacterized protein</fullName>
    </submittedName>
</protein>
<feature type="region of interest" description="Disordered" evidence="1">
    <location>
        <begin position="268"/>
        <end position="313"/>
    </location>
</feature>
<feature type="region of interest" description="Disordered" evidence="1">
    <location>
        <begin position="192"/>
        <end position="218"/>
    </location>
</feature>
<organism evidence="2 3">
    <name type="scientific">Perkinsus olseni</name>
    <name type="common">Perkinsus atlanticus</name>
    <dbReference type="NCBI Taxonomy" id="32597"/>
    <lineage>
        <taxon>Eukaryota</taxon>
        <taxon>Sar</taxon>
        <taxon>Alveolata</taxon>
        <taxon>Perkinsozoa</taxon>
        <taxon>Perkinsea</taxon>
        <taxon>Perkinsida</taxon>
        <taxon>Perkinsidae</taxon>
        <taxon>Perkinsus</taxon>
    </lineage>
</organism>
<proteinExistence type="predicted"/>
<accession>A0A7J6QMR6</accession>
<evidence type="ECO:0000313" key="2">
    <source>
        <dbReference type="EMBL" id="KAF4709583.1"/>
    </source>
</evidence>
<reference evidence="2 3" key="1">
    <citation type="submission" date="2020-04" db="EMBL/GenBank/DDBJ databases">
        <title>Perkinsus olseni comparative genomics.</title>
        <authorList>
            <person name="Bogema D.R."/>
        </authorList>
    </citation>
    <scope>NUCLEOTIDE SEQUENCE [LARGE SCALE GENOMIC DNA]</scope>
    <source>
        <strain evidence="2 3">ATCC PRA-207</strain>
    </source>
</reference>
<dbReference type="Proteomes" id="UP000553632">
    <property type="component" value="Unassembled WGS sequence"/>
</dbReference>
<evidence type="ECO:0000313" key="3">
    <source>
        <dbReference type="Proteomes" id="UP000553632"/>
    </source>
</evidence>
<evidence type="ECO:0000256" key="1">
    <source>
        <dbReference type="SAM" id="MobiDB-lite"/>
    </source>
</evidence>
<sequence>MAFVRTKKGNWDGVYEPSASVLNSLGKITAVQKKGHNASIKDLSTEELVDIMEESFLSLGGPLWVVVMLLERLLSRSLTVVLKGLRHSTFTSKVHLYADSTLADRPNPPYDSVIMSLPVEGYSVSTGENPAPEVGEDPIPTLAGLNAQSPFITLKSKLADEEQLMLMNEGKDELENKMNFLVRKSEDLSLLVEEDPPAQGGKDKKGAAAEGEAKEGKSDVEMEVLFPRFTITLTGTPKKGSPAEGHEGETYVGEVVVGAKLSGRLTRGKPYVSEEERERLEEERIAKEKEDKKNKKGKAKKGAAAVPEEPPMIKQYSWEVGNRGGVAIDDVMEDAPPGEEGTPPAVPMTDLWG</sequence>
<dbReference type="EMBL" id="JABANO010031858">
    <property type="protein sequence ID" value="KAF4709583.1"/>
    <property type="molecule type" value="Genomic_DNA"/>
</dbReference>
<feature type="non-terminal residue" evidence="2">
    <location>
        <position position="1"/>
    </location>
</feature>
<feature type="compositionally biased region" description="Basic and acidic residues" evidence="1">
    <location>
        <begin position="272"/>
        <end position="293"/>
    </location>
</feature>
<keyword evidence="3" id="KW-1185">Reference proteome</keyword>
<feature type="region of interest" description="Disordered" evidence="1">
    <location>
        <begin position="328"/>
        <end position="353"/>
    </location>
</feature>
<dbReference type="AlphaFoldDB" id="A0A7J6QMR6"/>
<gene>
    <name evidence="2" type="ORF">FOZ63_013042</name>
</gene>
<comment type="caution">
    <text evidence="2">The sequence shown here is derived from an EMBL/GenBank/DDBJ whole genome shotgun (WGS) entry which is preliminary data.</text>
</comment>
<name>A0A7J6QMR6_PEROL</name>